<feature type="region of interest" description="Disordered" evidence="2">
    <location>
        <begin position="1"/>
        <end position="25"/>
    </location>
</feature>
<feature type="domain" description="Phage tail tape measure protein" evidence="3">
    <location>
        <begin position="99"/>
        <end position="279"/>
    </location>
</feature>
<sequence length="558" mass="61207">MGEAGQKGGKKSEDALKKTNEEAKKLKKGVDETGKKFGGLEKIIKGTFVGLASSAVVNGIQRLATGAYSLADGFANVEYAAAKVNTLAKQELPEVLQDMRNMAMEYGIQDATLVGEAMYQALSAGRDYQSLMNGFMDENLQISKAGFVDPLGAVDLTTTIMNTYKLEEMNGIGDALLATQDRGKTTVNEISQYYAKQFGAFRSIGVGYRDALALLAETTRMGQRTADAATGIGAILSEFSKSDSTVNEYFKELNGTTIPEFLKNGGSIVETISMIKSTLDVLNMSSFDMFGSVEAARTFETMTSDMDGLIETQERVIDSTGKLEESFDTMSQTTKTALEEAKAAWADFKVDMGEALALPVTATLRIATDIVNAIFKGDFSFKNSNPQSDYSKLDARSYDSGDYYVDSRKLNKNVHTTAKEATAEQLEAYIADAYSQRAELTDNKHLSNNKKIIEILEAEKDTRQKEIKQKETSFFNTSNPMREKTLEQVLTEVSNTTNNENTQTTSVTNNNYITVTTQGENEIASKVANEIERSTISYLPKKPMSPSLGGLYDRWVTR</sequence>
<evidence type="ECO:0000259" key="3">
    <source>
        <dbReference type="Pfam" id="PF10145"/>
    </source>
</evidence>
<protein>
    <submittedName>
        <fullName evidence="4">Phage tail tape measure protein</fullName>
    </submittedName>
</protein>
<evidence type="ECO:0000313" key="5">
    <source>
        <dbReference type="Proteomes" id="UP001169242"/>
    </source>
</evidence>
<feature type="coiled-coil region" evidence="1">
    <location>
        <begin position="423"/>
        <end position="473"/>
    </location>
</feature>
<evidence type="ECO:0000313" key="4">
    <source>
        <dbReference type="EMBL" id="MDA3731575.1"/>
    </source>
</evidence>
<dbReference type="EMBL" id="JAQIFT010000039">
    <property type="protein sequence ID" value="MDA3731575.1"/>
    <property type="molecule type" value="Genomic_DNA"/>
</dbReference>
<keyword evidence="5" id="KW-1185">Reference proteome</keyword>
<feature type="compositionally biased region" description="Basic and acidic residues" evidence="2">
    <location>
        <begin position="10"/>
        <end position="25"/>
    </location>
</feature>
<dbReference type="AlphaFoldDB" id="A0AA42DM99"/>
<proteinExistence type="predicted"/>
<organism evidence="4 5">
    <name type="scientific">Holtiella tumoricola</name>
    <dbReference type="NCBI Taxonomy" id="3018743"/>
    <lineage>
        <taxon>Bacteria</taxon>
        <taxon>Bacillati</taxon>
        <taxon>Bacillota</taxon>
        <taxon>Clostridia</taxon>
        <taxon>Lachnospirales</taxon>
        <taxon>Cellulosilyticaceae</taxon>
        <taxon>Holtiella</taxon>
    </lineage>
</organism>
<evidence type="ECO:0000256" key="2">
    <source>
        <dbReference type="SAM" id="MobiDB-lite"/>
    </source>
</evidence>
<accession>A0AA42DM99</accession>
<evidence type="ECO:0000256" key="1">
    <source>
        <dbReference type="SAM" id="Coils"/>
    </source>
</evidence>
<dbReference type="Proteomes" id="UP001169242">
    <property type="component" value="Unassembled WGS sequence"/>
</dbReference>
<dbReference type="Pfam" id="PF10145">
    <property type="entry name" value="PhageMin_Tail"/>
    <property type="match status" value="1"/>
</dbReference>
<dbReference type="RefSeq" id="WP_271011942.1">
    <property type="nucleotide sequence ID" value="NZ_JAQIFT010000039.1"/>
</dbReference>
<name>A0AA42DM99_9FIRM</name>
<gene>
    <name evidence="4" type="ORF">PBV87_08820</name>
</gene>
<comment type="caution">
    <text evidence="4">The sequence shown here is derived from an EMBL/GenBank/DDBJ whole genome shotgun (WGS) entry which is preliminary data.</text>
</comment>
<dbReference type="InterPro" id="IPR010090">
    <property type="entry name" value="Phage_tape_meas"/>
</dbReference>
<keyword evidence="1" id="KW-0175">Coiled coil</keyword>
<reference evidence="4" key="1">
    <citation type="journal article" date="2023" name="Int. J. Syst. Evol. Microbiol.">
        <title>&lt;i&gt;Holtiella tumoricola&lt;/i&gt; gen. nov. sp. nov., isolated from a human clinical sample.</title>
        <authorList>
            <person name="Allen-Vercoe E."/>
            <person name="Daigneault M.C."/>
            <person name="Vancuren S.J."/>
            <person name="Cochrane K."/>
            <person name="O'Neal L.L."/>
            <person name="Sankaranarayanan K."/>
            <person name="Lawson P.A."/>
        </authorList>
    </citation>
    <scope>NUCLEOTIDE SEQUENCE</scope>
    <source>
        <strain evidence="4">CC70A</strain>
    </source>
</reference>
<dbReference type="NCBIfam" id="TIGR01760">
    <property type="entry name" value="tape_meas_TP901"/>
    <property type="match status" value="1"/>
</dbReference>